<evidence type="ECO:0000256" key="5">
    <source>
        <dbReference type="ARBA" id="ARBA00022801"/>
    </source>
</evidence>
<evidence type="ECO:0000256" key="2">
    <source>
        <dbReference type="ARBA" id="ARBA00001946"/>
    </source>
</evidence>
<sequence>VAADRGGRSFMEDRQVVVADLKNLLRNDQMGSLPMTRAFFGVFDGHGGESAAQFTAEHLLRNVLSSSVFPQDMERAMADAF</sequence>
<dbReference type="GO" id="GO:0004722">
    <property type="term" value="F:protein serine/threonine phosphatase activity"/>
    <property type="evidence" value="ECO:0007669"/>
    <property type="project" value="UniProtKB-EC"/>
</dbReference>
<evidence type="ECO:0000256" key="3">
    <source>
        <dbReference type="ARBA" id="ARBA00013081"/>
    </source>
</evidence>
<evidence type="ECO:0000256" key="8">
    <source>
        <dbReference type="ARBA" id="ARBA00023211"/>
    </source>
</evidence>
<evidence type="ECO:0000259" key="9">
    <source>
        <dbReference type="PROSITE" id="PS51746"/>
    </source>
</evidence>
<evidence type="ECO:0000256" key="4">
    <source>
        <dbReference type="ARBA" id="ARBA00022723"/>
    </source>
</evidence>
<dbReference type="GO" id="GO:0046872">
    <property type="term" value="F:metal ion binding"/>
    <property type="evidence" value="ECO:0007669"/>
    <property type="project" value="UniProtKB-KW"/>
</dbReference>
<keyword evidence="6" id="KW-0460">Magnesium</keyword>
<dbReference type="EMBL" id="GBEZ01022951">
    <property type="protein sequence ID" value="JAC63911.1"/>
    <property type="molecule type" value="Transcribed_RNA"/>
</dbReference>
<gene>
    <name evidence="10" type="ORF">TSPGSL018_19470</name>
</gene>
<protein>
    <recommendedName>
        <fullName evidence="3">protein-serine/threonine phosphatase</fullName>
        <ecNumber evidence="3">3.1.3.16</ecNumber>
    </recommendedName>
</protein>
<dbReference type="Gene3D" id="3.60.40.10">
    <property type="entry name" value="PPM-type phosphatase domain"/>
    <property type="match status" value="1"/>
</dbReference>
<dbReference type="SUPFAM" id="SSF81606">
    <property type="entry name" value="PP2C-like"/>
    <property type="match status" value="1"/>
</dbReference>
<feature type="domain" description="PPM-type phosphatase" evidence="9">
    <location>
        <begin position="1"/>
        <end position="81"/>
    </location>
</feature>
<feature type="non-terminal residue" evidence="10">
    <location>
        <position position="1"/>
    </location>
</feature>
<comment type="cofactor">
    <cofactor evidence="1">
        <name>Mn(2+)</name>
        <dbReference type="ChEBI" id="CHEBI:29035"/>
    </cofactor>
</comment>
<dbReference type="InterPro" id="IPR036457">
    <property type="entry name" value="PPM-type-like_dom_sf"/>
</dbReference>
<comment type="cofactor">
    <cofactor evidence="2">
        <name>Mg(2+)</name>
        <dbReference type="ChEBI" id="CHEBI:18420"/>
    </cofactor>
</comment>
<keyword evidence="4" id="KW-0479">Metal-binding</keyword>
<dbReference type="PROSITE" id="PS51746">
    <property type="entry name" value="PPM_2"/>
    <property type="match status" value="1"/>
</dbReference>
<reference evidence="10" key="1">
    <citation type="submission" date="2014-05" db="EMBL/GenBank/DDBJ databases">
        <title>The transcriptome of the halophilic microalga Tetraselmis sp. GSL018 isolated from the Great Salt Lake, Utah.</title>
        <authorList>
            <person name="Jinkerson R.E."/>
            <person name="D'Adamo S."/>
            <person name="Posewitz M.C."/>
        </authorList>
    </citation>
    <scope>NUCLEOTIDE SEQUENCE</scope>
    <source>
        <strain evidence="10">GSL018</strain>
    </source>
</reference>
<keyword evidence="5" id="KW-0378">Hydrolase</keyword>
<name>A0A061R033_9CHLO</name>
<dbReference type="InterPro" id="IPR001932">
    <property type="entry name" value="PPM-type_phosphatase-like_dom"/>
</dbReference>
<keyword evidence="8" id="KW-0464">Manganese</keyword>
<feature type="non-terminal residue" evidence="10">
    <location>
        <position position="81"/>
    </location>
</feature>
<evidence type="ECO:0000313" key="10">
    <source>
        <dbReference type="EMBL" id="JAC63911.1"/>
    </source>
</evidence>
<dbReference type="AlphaFoldDB" id="A0A061R033"/>
<dbReference type="PROSITE" id="PS01032">
    <property type="entry name" value="PPM_1"/>
    <property type="match status" value="1"/>
</dbReference>
<evidence type="ECO:0000256" key="7">
    <source>
        <dbReference type="ARBA" id="ARBA00022912"/>
    </source>
</evidence>
<proteinExistence type="predicted"/>
<dbReference type="EC" id="3.1.3.16" evidence="3"/>
<keyword evidence="7" id="KW-0904">Protein phosphatase</keyword>
<evidence type="ECO:0000256" key="1">
    <source>
        <dbReference type="ARBA" id="ARBA00001936"/>
    </source>
</evidence>
<organism evidence="10">
    <name type="scientific">Tetraselmis sp. GSL018</name>
    <dbReference type="NCBI Taxonomy" id="582737"/>
    <lineage>
        <taxon>Eukaryota</taxon>
        <taxon>Viridiplantae</taxon>
        <taxon>Chlorophyta</taxon>
        <taxon>core chlorophytes</taxon>
        <taxon>Chlorodendrophyceae</taxon>
        <taxon>Chlorodendrales</taxon>
        <taxon>Chlorodendraceae</taxon>
        <taxon>Tetraselmis</taxon>
    </lineage>
</organism>
<dbReference type="Pfam" id="PF00481">
    <property type="entry name" value="PP2C"/>
    <property type="match status" value="1"/>
</dbReference>
<accession>A0A061R033</accession>
<dbReference type="InterPro" id="IPR000222">
    <property type="entry name" value="PP2C_BS"/>
</dbReference>
<evidence type="ECO:0000256" key="6">
    <source>
        <dbReference type="ARBA" id="ARBA00022842"/>
    </source>
</evidence>